<dbReference type="PROSITE" id="PS50850">
    <property type="entry name" value="MFS"/>
    <property type="match status" value="1"/>
</dbReference>
<sequence length="435" mass="47820">MHPVIALLQSMFYNKTKDLLVLISIQELNPKGAPYSMTSIKASSSYRIPLFCIVTLLFWMSMYTSVPIMAPYVEFLGGNHQLAGWIVGMYGISQMLLRIPVGIMSDRFHKRKLFITFGLLFTAITGLGLWITHDFTWILILRALAGAAAATWVDFTVLFTSYYKHEDSTKAIGTISFFNSLGQVFGILGAGWAADSFGWEAVFILGAVLGLLGMIGSLFLVEKVELDAPKITMRGIGDVATDRTLLFVSLLAILSQVLIFATVFGFTPVYATQLGADKFSLSMLSLFANVPVALASLFGGRRWAVRYGEKRMVVWGFILMGIFTFTIPFTHHLWVLMVTQAFAGFGRGLSFTLLMGMSIKHMPADKRATAMGFFQAIYGLGMFIGPVLMGIIGDWFSLNQGFIVLGVLGVLSALLSQWFVQSKHQAKTSSSTAAL</sequence>
<evidence type="ECO:0000256" key="3">
    <source>
        <dbReference type="ARBA" id="ARBA00022475"/>
    </source>
</evidence>
<feature type="transmembrane region" description="Helical" evidence="7">
    <location>
        <begin position="335"/>
        <end position="355"/>
    </location>
</feature>
<dbReference type="CDD" id="cd17490">
    <property type="entry name" value="MFS_YxlH_like"/>
    <property type="match status" value="1"/>
</dbReference>
<comment type="caution">
    <text evidence="9">The sequence shown here is derived from an EMBL/GenBank/DDBJ whole genome shotgun (WGS) entry which is preliminary data.</text>
</comment>
<comment type="subcellular location">
    <subcellularLocation>
        <location evidence="1">Cell membrane</location>
        <topology evidence="1">Multi-pass membrane protein</topology>
    </subcellularLocation>
</comment>
<feature type="transmembrane region" description="Helical" evidence="7">
    <location>
        <begin position="113"/>
        <end position="131"/>
    </location>
</feature>
<dbReference type="PANTHER" id="PTHR43124:SF3">
    <property type="entry name" value="CHLORAMPHENICOL EFFLUX PUMP RV0191"/>
    <property type="match status" value="1"/>
</dbReference>
<evidence type="ECO:0000256" key="7">
    <source>
        <dbReference type="SAM" id="Phobius"/>
    </source>
</evidence>
<feature type="transmembrane region" description="Helical" evidence="7">
    <location>
        <begin position="48"/>
        <end position="70"/>
    </location>
</feature>
<keyword evidence="5 7" id="KW-1133">Transmembrane helix</keyword>
<evidence type="ECO:0000256" key="5">
    <source>
        <dbReference type="ARBA" id="ARBA00022989"/>
    </source>
</evidence>
<feature type="transmembrane region" description="Helical" evidence="7">
    <location>
        <begin position="312"/>
        <end position="329"/>
    </location>
</feature>
<organism evidence="9 10">
    <name type="scientific">Paenibacillus phytorum</name>
    <dbReference type="NCBI Taxonomy" id="2654977"/>
    <lineage>
        <taxon>Bacteria</taxon>
        <taxon>Bacillati</taxon>
        <taxon>Bacillota</taxon>
        <taxon>Bacilli</taxon>
        <taxon>Bacillales</taxon>
        <taxon>Paenibacillaceae</taxon>
        <taxon>Paenibacillus</taxon>
    </lineage>
</organism>
<dbReference type="InterPro" id="IPR020846">
    <property type="entry name" value="MFS_dom"/>
</dbReference>
<evidence type="ECO:0000256" key="6">
    <source>
        <dbReference type="ARBA" id="ARBA00023136"/>
    </source>
</evidence>
<dbReference type="SUPFAM" id="SSF103473">
    <property type="entry name" value="MFS general substrate transporter"/>
    <property type="match status" value="1"/>
</dbReference>
<keyword evidence="6 7" id="KW-0472">Membrane</keyword>
<reference evidence="9 10" key="1">
    <citation type="submission" date="2019-10" db="EMBL/GenBank/DDBJ databases">
        <title>Description of Paenibacillus terrestris sp. nov.</title>
        <authorList>
            <person name="Carlier A."/>
            <person name="Qi S."/>
        </authorList>
    </citation>
    <scope>NUCLEOTIDE SEQUENCE [LARGE SCALE GENOMIC DNA]</scope>
    <source>
        <strain evidence="9 10">LMG 31458</strain>
    </source>
</reference>
<keyword evidence="3" id="KW-1003">Cell membrane</keyword>
<dbReference type="InterPro" id="IPR036259">
    <property type="entry name" value="MFS_trans_sf"/>
</dbReference>
<feature type="transmembrane region" description="Helical" evidence="7">
    <location>
        <begin position="402"/>
        <end position="420"/>
    </location>
</feature>
<evidence type="ECO:0000256" key="4">
    <source>
        <dbReference type="ARBA" id="ARBA00022692"/>
    </source>
</evidence>
<dbReference type="Pfam" id="PF07690">
    <property type="entry name" value="MFS_1"/>
    <property type="match status" value="1"/>
</dbReference>
<evidence type="ECO:0000259" key="8">
    <source>
        <dbReference type="PROSITE" id="PS50850"/>
    </source>
</evidence>
<dbReference type="Proteomes" id="UP000616779">
    <property type="component" value="Unassembled WGS sequence"/>
</dbReference>
<evidence type="ECO:0000313" key="9">
    <source>
        <dbReference type="EMBL" id="NOU71483.1"/>
    </source>
</evidence>
<gene>
    <name evidence="9" type="ORF">GC098_08620</name>
</gene>
<feature type="transmembrane region" description="Helical" evidence="7">
    <location>
        <begin position="245"/>
        <end position="267"/>
    </location>
</feature>
<feature type="transmembrane region" description="Helical" evidence="7">
    <location>
        <begin position="82"/>
        <end position="101"/>
    </location>
</feature>
<dbReference type="InterPro" id="IPR050189">
    <property type="entry name" value="MFS_Efflux_Transporters"/>
</dbReference>
<feature type="transmembrane region" description="Helical" evidence="7">
    <location>
        <begin position="376"/>
        <end position="396"/>
    </location>
</feature>
<evidence type="ECO:0000256" key="2">
    <source>
        <dbReference type="ARBA" id="ARBA00022448"/>
    </source>
</evidence>
<evidence type="ECO:0000256" key="1">
    <source>
        <dbReference type="ARBA" id="ARBA00004651"/>
    </source>
</evidence>
<dbReference type="InterPro" id="IPR011701">
    <property type="entry name" value="MFS"/>
</dbReference>
<keyword evidence="4 7" id="KW-0812">Transmembrane</keyword>
<dbReference type="Gene3D" id="1.20.1250.20">
    <property type="entry name" value="MFS general substrate transporter like domains"/>
    <property type="match status" value="2"/>
</dbReference>
<feature type="transmembrane region" description="Helical" evidence="7">
    <location>
        <begin position="171"/>
        <end position="193"/>
    </location>
</feature>
<feature type="transmembrane region" description="Helical" evidence="7">
    <location>
        <begin position="279"/>
        <end position="300"/>
    </location>
</feature>
<feature type="domain" description="Major facilitator superfamily (MFS) profile" evidence="8">
    <location>
        <begin position="47"/>
        <end position="424"/>
    </location>
</feature>
<name>A0ABX1XUH5_9BACL</name>
<proteinExistence type="predicted"/>
<protein>
    <submittedName>
        <fullName evidence="9">MFS transporter</fullName>
    </submittedName>
</protein>
<feature type="transmembrane region" description="Helical" evidence="7">
    <location>
        <begin position="199"/>
        <end position="224"/>
    </location>
</feature>
<dbReference type="InterPro" id="IPR001958">
    <property type="entry name" value="Tet-R_TetA/multi-R_MdtG-like"/>
</dbReference>
<accession>A0ABX1XUH5</accession>
<dbReference type="PRINTS" id="PR01035">
    <property type="entry name" value="TCRTETA"/>
</dbReference>
<keyword evidence="2" id="KW-0813">Transport</keyword>
<keyword evidence="10" id="KW-1185">Reference proteome</keyword>
<dbReference type="RefSeq" id="WP_171642850.1">
    <property type="nucleotide sequence ID" value="NZ_WHOA01000069.1"/>
</dbReference>
<dbReference type="PANTHER" id="PTHR43124">
    <property type="entry name" value="PURINE EFFLUX PUMP PBUE"/>
    <property type="match status" value="1"/>
</dbReference>
<dbReference type="EMBL" id="WHOA01000069">
    <property type="protein sequence ID" value="NOU71483.1"/>
    <property type="molecule type" value="Genomic_DNA"/>
</dbReference>
<evidence type="ECO:0000313" key="10">
    <source>
        <dbReference type="Proteomes" id="UP000616779"/>
    </source>
</evidence>
<feature type="transmembrane region" description="Helical" evidence="7">
    <location>
        <begin position="137"/>
        <end position="159"/>
    </location>
</feature>